<feature type="non-terminal residue" evidence="7">
    <location>
        <position position="426"/>
    </location>
</feature>
<reference evidence="7 9" key="1">
    <citation type="submission" date="2008-03" db="EMBL/GenBank/DDBJ databases">
        <title>Annotation of Ixodes scapularis.</title>
        <authorList>
            <consortium name="Ixodes scapularis Genome Project Consortium"/>
            <person name="Caler E."/>
            <person name="Hannick L.I."/>
            <person name="Bidwell S."/>
            <person name="Joardar V."/>
            <person name="Thiagarajan M."/>
            <person name="Amedeo P."/>
            <person name="Galinsky K.J."/>
            <person name="Schobel S."/>
            <person name="Inman J."/>
            <person name="Hostetler J."/>
            <person name="Miller J."/>
            <person name="Hammond M."/>
            <person name="Megy K."/>
            <person name="Lawson D."/>
            <person name="Kodira C."/>
            <person name="Sutton G."/>
            <person name="Meyer J."/>
            <person name="Hill C.A."/>
            <person name="Birren B."/>
            <person name="Nene V."/>
            <person name="Collins F."/>
            <person name="Alarcon-Chaidez F."/>
            <person name="Wikel S."/>
            <person name="Strausberg R."/>
        </authorList>
    </citation>
    <scope>NUCLEOTIDE SEQUENCE [LARGE SCALE GENOMIC DNA]</scope>
    <source>
        <strain evidence="9">Wikel</strain>
        <strain evidence="7">Wikel colony</strain>
    </source>
</reference>
<evidence type="ECO:0000313" key="9">
    <source>
        <dbReference type="Proteomes" id="UP000001555"/>
    </source>
</evidence>
<evidence type="ECO:0000256" key="2">
    <source>
        <dbReference type="ARBA" id="ARBA00022840"/>
    </source>
</evidence>
<keyword evidence="2 5" id="KW-0067">ATP-binding</keyword>
<dbReference type="InterPro" id="IPR036961">
    <property type="entry name" value="Kinesin_motor_dom_sf"/>
</dbReference>
<dbReference type="SMART" id="SM00129">
    <property type="entry name" value="KISc"/>
    <property type="match status" value="1"/>
</dbReference>
<dbReference type="EMBL" id="DS841998">
    <property type="protein sequence ID" value="EEC12939.1"/>
    <property type="molecule type" value="Genomic_DNA"/>
</dbReference>
<evidence type="ECO:0000313" key="7">
    <source>
        <dbReference type="EMBL" id="EEC12939.1"/>
    </source>
</evidence>
<keyword evidence="4 5" id="KW-0505">Motor protein</keyword>
<keyword evidence="10" id="KW-1267">Proteomics identification</keyword>
<dbReference type="STRING" id="6945.B7Q267"/>
<feature type="non-terminal residue" evidence="7">
    <location>
        <position position="1"/>
    </location>
</feature>
<organism>
    <name type="scientific">Ixodes scapularis</name>
    <name type="common">Black-legged tick</name>
    <name type="synonym">Deer tick</name>
    <dbReference type="NCBI Taxonomy" id="6945"/>
    <lineage>
        <taxon>Eukaryota</taxon>
        <taxon>Metazoa</taxon>
        <taxon>Ecdysozoa</taxon>
        <taxon>Arthropoda</taxon>
        <taxon>Chelicerata</taxon>
        <taxon>Arachnida</taxon>
        <taxon>Acari</taxon>
        <taxon>Parasitiformes</taxon>
        <taxon>Ixodida</taxon>
        <taxon>Ixodoidea</taxon>
        <taxon>Ixodidae</taxon>
        <taxon>Ixodinae</taxon>
        <taxon>Ixodes</taxon>
    </lineage>
</organism>
<keyword evidence="1 5" id="KW-0547">Nucleotide-binding</keyword>
<dbReference type="EMBL" id="ABJB010696810">
    <property type="status" value="NOT_ANNOTATED_CDS"/>
    <property type="molecule type" value="Genomic_DNA"/>
</dbReference>
<dbReference type="Proteomes" id="UP000001555">
    <property type="component" value="Unassembled WGS sequence"/>
</dbReference>
<keyword evidence="3" id="KW-0175">Coiled coil</keyword>
<dbReference type="GO" id="GO:0016887">
    <property type="term" value="F:ATP hydrolysis activity"/>
    <property type="evidence" value="ECO:0000318"/>
    <property type="project" value="GO_Central"/>
</dbReference>
<dbReference type="SUPFAM" id="SSF52540">
    <property type="entry name" value="P-loop containing nucleoside triphosphate hydrolases"/>
    <property type="match status" value="1"/>
</dbReference>
<dbReference type="Pfam" id="PF00225">
    <property type="entry name" value="Kinesin"/>
    <property type="match status" value="1"/>
</dbReference>
<dbReference type="GO" id="GO:0008574">
    <property type="term" value="F:plus-end-directed microtubule motor activity"/>
    <property type="evidence" value="ECO:0000318"/>
    <property type="project" value="GO_Central"/>
</dbReference>
<comment type="similarity">
    <text evidence="5">Belongs to the TRAFAC class myosin-kinesin ATPase superfamily. Kinesin family.</text>
</comment>
<proteinExistence type="evidence at protein level"/>
<dbReference type="GO" id="GO:0005871">
    <property type="term" value="C:kinesin complex"/>
    <property type="evidence" value="ECO:0000318"/>
    <property type="project" value="GO_Central"/>
</dbReference>
<feature type="domain" description="Kinesin motor" evidence="6">
    <location>
        <begin position="1"/>
        <end position="309"/>
    </location>
</feature>
<evidence type="ECO:0000256" key="3">
    <source>
        <dbReference type="ARBA" id="ARBA00023054"/>
    </source>
</evidence>
<dbReference type="GO" id="GO:0005524">
    <property type="term" value="F:ATP binding"/>
    <property type="evidence" value="ECO:0007669"/>
    <property type="project" value="UniProtKB-UniRule"/>
</dbReference>
<gene>
    <name evidence="7" type="ORF">IscW_ISCW020500</name>
</gene>
<evidence type="ECO:0007829" key="10">
    <source>
        <dbReference type="PeptideAtlas" id="B7Q267"/>
    </source>
</evidence>
<dbReference type="InterPro" id="IPR001752">
    <property type="entry name" value="Kinesin_motor_dom"/>
</dbReference>
<dbReference type="HOGENOM" id="CLU_001485_2_1_1"/>
<feature type="binding site" evidence="5">
    <location>
        <begin position="63"/>
        <end position="70"/>
    </location>
    <ligand>
        <name>ATP</name>
        <dbReference type="ChEBI" id="CHEBI:30616"/>
    </ligand>
</feature>
<dbReference type="GO" id="GO:0005874">
    <property type="term" value="C:microtubule"/>
    <property type="evidence" value="ECO:0000318"/>
    <property type="project" value="GO_Central"/>
</dbReference>
<dbReference type="EMBL" id="ABJB010517836">
    <property type="status" value="NOT_ANNOTATED_CDS"/>
    <property type="molecule type" value="Genomic_DNA"/>
</dbReference>
<evidence type="ECO:0000256" key="4">
    <source>
        <dbReference type="ARBA" id="ARBA00023175"/>
    </source>
</evidence>
<dbReference type="InterPro" id="IPR027417">
    <property type="entry name" value="P-loop_NTPase"/>
</dbReference>
<dbReference type="PaxDb" id="6945-B7Q267"/>
<dbReference type="EnsemblMetazoa" id="ISCW020500-RA">
    <property type="protein sequence ID" value="ISCW020500-PA"/>
    <property type="gene ID" value="ISCW020500"/>
</dbReference>
<dbReference type="FunFam" id="3.40.850.10:FF:000021">
    <property type="entry name" value="kinesin-like protein KIF16B isoform X1"/>
    <property type="match status" value="1"/>
</dbReference>
<keyword evidence="9" id="KW-1185">Reference proteome</keyword>
<name>B7Q267_IXOSC</name>
<reference evidence="8" key="2">
    <citation type="submission" date="2020-05" db="UniProtKB">
        <authorList>
            <consortium name="EnsemblMetazoa"/>
        </authorList>
    </citation>
    <scope>IDENTIFICATION</scope>
    <source>
        <strain evidence="8">wikel</strain>
    </source>
</reference>
<evidence type="ECO:0000313" key="8">
    <source>
        <dbReference type="EnsemblMetazoa" id="ISCW020500-PA"/>
    </source>
</evidence>
<dbReference type="EMBL" id="ABJB010066240">
    <property type="status" value="NOT_ANNOTATED_CDS"/>
    <property type="molecule type" value="Genomic_DNA"/>
</dbReference>
<dbReference type="AlphaFoldDB" id="B7Q267"/>
<dbReference type="EMBL" id="ABJB010315977">
    <property type="status" value="NOT_ANNOTATED_CDS"/>
    <property type="molecule type" value="Genomic_DNA"/>
</dbReference>
<dbReference type="PANTHER" id="PTHR47117:SF6">
    <property type="entry name" value="KINESIN-LIKE PROTEIN KIF16B"/>
    <property type="match status" value="1"/>
</dbReference>
<dbReference type="Gene3D" id="3.40.850.10">
    <property type="entry name" value="Kinesin motor domain"/>
    <property type="match status" value="1"/>
</dbReference>
<dbReference type="GO" id="GO:0008017">
    <property type="term" value="F:microtubule binding"/>
    <property type="evidence" value="ECO:0000318"/>
    <property type="project" value="GO_Central"/>
</dbReference>
<dbReference type="PROSITE" id="PS50067">
    <property type="entry name" value="KINESIN_MOTOR_2"/>
    <property type="match status" value="1"/>
</dbReference>
<dbReference type="VEuPathDB" id="VectorBase:ISCP_028357"/>
<dbReference type="GO" id="GO:0005737">
    <property type="term" value="C:cytoplasm"/>
    <property type="evidence" value="ECO:0000318"/>
    <property type="project" value="GO_Central"/>
</dbReference>
<dbReference type="VEuPathDB" id="VectorBase:ISCW020500"/>
<dbReference type="PRINTS" id="PR00380">
    <property type="entry name" value="KINESINHEAVY"/>
</dbReference>
<sequence>AQQAGSEELGRERVKEFTFDYSYWSVNQKDPHFVTQEQVFQDLGQEVVDNAFEGYNACIFAYGQTGSGKTFTMMGSPDNEGLIPRICQAMYTRMKLSQNSGTTFRTEVSYLEIYNEKVKDLLKRESTQHNLRVREHPKLGPYVQDLSRHLVMDYSDVQELMARGNAHRTTASTAMNDTSSRSHAIFTLNFTQVRANVYAHFVLTLPVTFLVSERADSTKATGQRLKEGGHINKSLVTLGTVISALAELSTSHSKKRVFIPYRDSVLTWLLRDSLGGNSKTIMIATISPAECNYGETLSTLRYANRAKNIINKPTINEDANVKLIKELREEIARLKSKVGIDDVSLIKVSQSRHTLVMEKLQENEARVKFLTEEWTEKWKETHKILKQKTLGLRMSGQGVVLDSERPHLIGLGDDLLSTGVVLYHLK</sequence>
<dbReference type="OrthoDB" id="3176171at2759"/>
<evidence type="ECO:0000256" key="5">
    <source>
        <dbReference type="PROSITE-ProRule" id="PRU00283"/>
    </source>
</evidence>
<protein>
    <submittedName>
        <fullName evidence="7 8">Osmotic avoidance abnormal protein, putative</fullName>
    </submittedName>
</protein>
<evidence type="ECO:0000259" key="6">
    <source>
        <dbReference type="PROSITE" id="PS50067"/>
    </source>
</evidence>
<dbReference type="PANTHER" id="PTHR47117">
    <property type="entry name" value="STAR-RELATED LIPID TRANSFER PROTEIN 9"/>
    <property type="match status" value="1"/>
</dbReference>
<dbReference type="GO" id="GO:0047496">
    <property type="term" value="P:vesicle transport along microtubule"/>
    <property type="evidence" value="ECO:0000318"/>
    <property type="project" value="GO_Central"/>
</dbReference>
<dbReference type="VEuPathDB" id="VectorBase:ISCI020500"/>
<accession>B7Q267</accession>
<evidence type="ECO:0000256" key="1">
    <source>
        <dbReference type="ARBA" id="ARBA00022741"/>
    </source>
</evidence>